<evidence type="ECO:0000313" key="7">
    <source>
        <dbReference type="Proteomes" id="UP001501116"/>
    </source>
</evidence>
<dbReference type="InterPro" id="IPR050475">
    <property type="entry name" value="Prenyltransferase_related"/>
</dbReference>
<dbReference type="PANTHER" id="PTHR42723:SF1">
    <property type="entry name" value="CHLOROPHYLL SYNTHASE, CHLOROPLASTIC"/>
    <property type="match status" value="1"/>
</dbReference>
<keyword evidence="2 5" id="KW-0812">Transmembrane</keyword>
<comment type="subcellular location">
    <subcellularLocation>
        <location evidence="1">Membrane</location>
        <topology evidence="1">Multi-pass membrane protein</topology>
    </subcellularLocation>
</comment>
<name>A0ABN2SRA5_9PSEU</name>
<feature type="transmembrane region" description="Helical" evidence="5">
    <location>
        <begin position="231"/>
        <end position="249"/>
    </location>
</feature>
<feature type="transmembrane region" description="Helical" evidence="5">
    <location>
        <begin position="80"/>
        <end position="99"/>
    </location>
</feature>
<dbReference type="Pfam" id="PF01040">
    <property type="entry name" value="UbiA"/>
    <property type="match status" value="1"/>
</dbReference>
<evidence type="ECO:0000256" key="2">
    <source>
        <dbReference type="ARBA" id="ARBA00022692"/>
    </source>
</evidence>
<evidence type="ECO:0000256" key="1">
    <source>
        <dbReference type="ARBA" id="ARBA00004141"/>
    </source>
</evidence>
<proteinExistence type="predicted"/>
<organism evidence="6 7">
    <name type="scientific">Amycolatopsis minnesotensis</name>
    <dbReference type="NCBI Taxonomy" id="337894"/>
    <lineage>
        <taxon>Bacteria</taxon>
        <taxon>Bacillati</taxon>
        <taxon>Actinomycetota</taxon>
        <taxon>Actinomycetes</taxon>
        <taxon>Pseudonocardiales</taxon>
        <taxon>Pseudonocardiaceae</taxon>
        <taxon>Amycolatopsis</taxon>
    </lineage>
</organism>
<evidence type="ECO:0000256" key="5">
    <source>
        <dbReference type="SAM" id="Phobius"/>
    </source>
</evidence>
<dbReference type="CDD" id="cd13956">
    <property type="entry name" value="PT_UbiA"/>
    <property type="match status" value="1"/>
</dbReference>
<feature type="transmembrane region" description="Helical" evidence="5">
    <location>
        <begin position="134"/>
        <end position="152"/>
    </location>
</feature>
<dbReference type="InterPro" id="IPR000537">
    <property type="entry name" value="UbiA_prenyltransferase"/>
</dbReference>
<dbReference type="Gene3D" id="1.10.357.140">
    <property type="entry name" value="UbiA prenyltransferase"/>
    <property type="match status" value="1"/>
</dbReference>
<dbReference type="InterPro" id="IPR044878">
    <property type="entry name" value="UbiA_sf"/>
</dbReference>
<accession>A0ABN2SRA5</accession>
<protein>
    <recommendedName>
        <fullName evidence="8">4-hydroxybenzoate polyprenyltransferase</fullName>
    </recommendedName>
</protein>
<evidence type="ECO:0000256" key="4">
    <source>
        <dbReference type="ARBA" id="ARBA00023136"/>
    </source>
</evidence>
<feature type="transmembrane region" description="Helical" evidence="5">
    <location>
        <begin position="105"/>
        <end position="122"/>
    </location>
</feature>
<sequence length="326" mass="33090">MAGRWRRALVAHVQTWRPYTLCHPALLGLAGAAAAGDAAAPLSALVPALGWLSGHYLGDYFDRGLDAIGKPHRPIPSGRLSAEAALAGGLVCAVASAALAALLNWRVLPVVAIALLGIVGYSKIFKKRGVAGNLVRGALSALAVVIGAMLVVPAPPWAVLPVALGFLVHDTASNLVGTVRDVDGDRTGGYRSVPVRRGVRHAGRLAAGLYTGGVLLIAAAGPLAANPLAHLALTALAALAGTAAFVPLLRRGATIGRTTALRSHEVLVGERLVLAAAVVAGTTGVAPALAVLAPMLVFSLAAQAVMRTGHEIPPAPSLSRRKDTIA</sequence>
<evidence type="ECO:0008006" key="8">
    <source>
        <dbReference type="Google" id="ProtNLM"/>
    </source>
</evidence>
<feature type="transmembrane region" description="Helical" evidence="5">
    <location>
        <begin position="205"/>
        <end position="225"/>
    </location>
</feature>
<reference evidence="6 7" key="1">
    <citation type="journal article" date="2019" name="Int. J. Syst. Evol. Microbiol.">
        <title>The Global Catalogue of Microorganisms (GCM) 10K type strain sequencing project: providing services to taxonomists for standard genome sequencing and annotation.</title>
        <authorList>
            <consortium name="The Broad Institute Genomics Platform"/>
            <consortium name="The Broad Institute Genome Sequencing Center for Infectious Disease"/>
            <person name="Wu L."/>
            <person name="Ma J."/>
        </authorList>
    </citation>
    <scope>NUCLEOTIDE SEQUENCE [LARGE SCALE GENOMIC DNA]</scope>
    <source>
        <strain evidence="6 7">JCM 14545</strain>
    </source>
</reference>
<dbReference type="Proteomes" id="UP001501116">
    <property type="component" value="Unassembled WGS sequence"/>
</dbReference>
<feature type="transmembrane region" description="Helical" evidence="5">
    <location>
        <begin position="158"/>
        <end position="176"/>
    </location>
</feature>
<comment type="caution">
    <text evidence="6">The sequence shown here is derived from an EMBL/GenBank/DDBJ whole genome shotgun (WGS) entry which is preliminary data.</text>
</comment>
<evidence type="ECO:0000256" key="3">
    <source>
        <dbReference type="ARBA" id="ARBA00022989"/>
    </source>
</evidence>
<dbReference type="PANTHER" id="PTHR42723">
    <property type="entry name" value="CHLOROPHYLL SYNTHASE"/>
    <property type="match status" value="1"/>
</dbReference>
<gene>
    <name evidence="6" type="ORF">GCM10009754_82110</name>
</gene>
<keyword evidence="4 5" id="KW-0472">Membrane</keyword>
<keyword evidence="3 5" id="KW-1133">Transmembrane helix</keyword>
<keyword evidence="7" id="KW-1185">Reference proteome</keyword>
<evidence type="ECO:0000313" key="6">
    <source>
        <dbReference type="EMBL" id="GAA1991197.1"/>
    </source>
</evidence>
<dbReference type="RefSeq" id="WP_344431222.1">
    <property type="nucleotide sequence ID" value="NZ_BAAANN010000058.1"/>
</dbReference>
<dbReference type="EMBL" id="BAAANN010000058">
    <property type="protein sequence ID" value="GAA1991197.1"/>
    <property type="molecule type" value="Genomic_DNA"/>
</dbReference>
<feature type="transmembrane region" description="Helical" evidence="5">
    <location>
        <begin position="272"/>
        <end position="297"/>
    </location>
</feature>